<protein>
    <recommendedName>
        <fullName evidence="3">thioredoxin-dependent peroxiredoxin</fullName>
        <ecNumber evidence="3">1.11.1.24</ecNumber>
    </recommendedName>
    <alternativeName>
        <fullName evidence="9">Thioredoxin peroxidase</fullName>
    </alternativeName>
    <alternativeName>
        <fullName evidence="11">Thioredoxin-dependent peroxiredoxin Bcp</fullName>
    </alternativeName>
</protein>
<evidence type="ECO:0000256" key="7">
    <source>
        <dbReference type="ARBA" id="ARBA00023157"/>
    </source>
</evidence>
<comment type="caution">
    <text evidence="14">The sequence shown here is derived from an EMBL/GenBank/DDBJ whole genome shotgun (WGS) entry which is preliminary data.</text>
</comment>
<evidence type="ECO:0000256" key="9">
    <source>
        <dbReference type="ARBA" id="ARBA00032824"/>
    </source>
</evidence>
<comment type="similarity">
    <text evidence="10">Belongs to the peroxiredoxin family. BCP/PrxQ subfamily.</text>
</comment>
<dbReference type="Gene3D" id="3.40.30.10">
    <property type="entry name" value="Glutaredoxin"/>
    <property type="match status" value="1"/>
</dbReference>
<dbReference type="SUPFAM" id="SSF52833">
    <property type="entry name" value="Thioredoxin-like"/>
    <property type="match status" value="1"/>
</dbReference>
<proteinExistence type="inferred from homology"/>
<evidence type="ECO:0000256" key="4">
    <source>
        <dbReference type="ARBA" id="ARBA00022559"/>
    </source>
</evidence>
<comment type="subunit">
    <text evidence="2">Monomer.</text>
</comment>
<evidence type="ECO:0000313" key="14">
    <source>
        <dbReference type="EMBL" id="MDR6301165.1"/>
    </source>
</evidence>
<gene>
    <name evidence="14" type="ORF">GGR31_001816</name>
</gene>
<keyword evidence="7" id="KW-1015">Disulfide bond</keyword>
<reference evidence="14 15" key="1">
    <citation type="submission" date="2023-07" db="EMBL/GenBank/DDBJ databases">
        <title>Genomic Encyclopedia of Type Strains, Phase IV (KMG-IV): sequencing the most valuable type-strain genomes for metagenomic binning, comparative biology and taxonomic classification.</title>
        <authorList>
            <person name="Goeker M."/>
        </authorList>
    </citation>
    <scope>NUCLEOTIDE SEQUENCE [LARGE SCALE GENOMIC DNA]</scope>
    <source>
        <strain evidence="14 15">DSM 102814</strain>
    </source>
</reference>
<comment type="function">
    <text evidence="1">Thiol-specific peroxidase that catalyzes the reduction of hydrogen peroxide and organic hydroperoxides to water and alcohols, respectively. Plays a role in cell protection against oxidative stress by detoxifying peroxides and as sensor of hydrogen peroxide-mediated signaling events.</text>
</comment>
<evidence type="ECO:0000313" key="15">
    <source>
        <dbReference type="Proteomes" id="UP001257659"/>
    </source>
</evidence>
<evidence type="ECO:0000256" key="6">
    <source>
        <dbReference type="ARBA" id="ARBA00023002"/>
    </source>
</evidence>
<dbReference type="PIRSF" id="PIRSF000239">
    <property type="entry name" value="AHPC"/>
    <property type="match status" value="1"/>
</dbReference>
<dbReference type="InterPro" id="IPR013766">
    <property type="entry name" value="Thioredoxin_domain"/>
</dbReference>
<evidence type="ECO:0000259" key="13">
    <source>
        <dbReference type="PROSITE" id="PS51352"/>
    </source>
</evidence>
<evidence type="ECO:0000256" key="2">
    <source>
        <dbReference type="ARBA" id="ARBA00011245"/>
    </source>
</evidence>
<dbReference type="EMBL" id="JAVDQA010000005">
    <property type="protein sequence ID" value="MDR6301165.1"/>
    <property type="molecule type" value="Genomic_DNA"/>
</dbReference>
<comment type="catalytic activity">
    <reaction evidence="12">
        <text>a hydroperoxide + [thioredoxin]-dithiol = an alcohol + [thioredoxin]-disulfide + H2O</text>
        <dbReference type="Rhea" id="RHEA:62620"/>
        <dbReference type="Rhea" id="RHEA-COMP:10698"/>
        <dbReference type="Rhea" id="RHEA-COMP:10700"/>
        <dbReference type="ChEBI" id="CHEBI:15377"/>
        <dbReference type="ChEBI" id="CHEBI:29950"/>
        <dbReference type="ChEBI" id="CHEBI:30879"/>
        <dbReference type="ChEBI" id="CHEBI:35924"/>
        <dbReference type="ChEBI" id="CHEBI:50058"/>
        <dbReference type="EC" id="1.11.1.24"/>
    </reaction>
</comment>
<dbReference type="Proteomes" id="UP001257659">
    <property type="component" value="Unassembled WGS sequence"/>
</dbReference>
<feature type="domain" description="Thioredoxin" evidence="13">
    <location>
        <begin position="3"/>
        <end position="152"/>
    </location>
</feature>
<evidence type="ECO:0000256" key="1">
    <source>
        <dbReference type="ARBA" id="ARBA00003330"/>
    </source>
</evidence>
<evidence type="ECO:0000256" key="10">
    <source>
        <dbReference type="ARBA" id="ARBA00038489"/>
    </source>
</evidence>
<dbReference type="PROSITE" id="PS51352">
    <property type="entry name" value="THIOREDOXIN_2"/>
    <property type="match status" value="1"/>
</dbReference>
<dbReference type="EC" id="1.11.1.24" evidence="3"/>
<accession>A0ABU1K7C8</accession>
<keyword evidence="15" id="KW-1185">Reference proteome</keyword>
<name>A0ABU1K7C8_9FLAO</name>
<organism evidence="14 15">
    <name type="scientific">Mesonia maritima</name>
    <dbReference type="NCBI Taxonomy" id="1793873"/>
    <lineage>
        <taxon>Bacteria</taxon>
        <taxon>Pseudomonadati</taxon>
        <taxon>Bacteroidota</taxon>
        <taxon>Flavobacteriia</taxon>
        <taxon>Flavobacteriales</taxon>
        <taxon>Flavobacteriaceae</taxon>
        <taxon>Mesonia</taxon>
    </lineage>
</organism>
<dbReference type="InterPro" id="IPR050924">
    <property type="entry name" value="Peroxiredoxin_BCP/PrxQ"/>
</dbReference>
<dbReference type="InterPro" id="IPR000866">
    <property type="entry name" value="AhpC/TSA"/>
</dbReference>
<keyword evidence="6" id="KW-0560">Oxidoreductase</keyword>
<sequence>MELKVGDRIPNFTLTDHHGNLFKSDKKVGENILVIYFYPKNFTPGCTKEACSFRDHYKEFQKLGAEVIGISSDSVESHQKFSEKYNLPFTFLSDPTEDIRQKFGVKGHLLGIIPGRDTFVVDKKGIIQFKFHNLSSSDHMEKALQKVKELQAE</sequence>
<dbReference type="InterPro" id="IPR036249">
    <property type="entry name" value="Thioredoxin-like_sf"/>
</dbReference>
<dbReference type="RefSeq" id="WP_309728276.1">
    <property type="nucleotide sequence ID" value="NZ_JAVDQA010000005.1"/>
</dbReference>
<evidence type="ECO:0000256" key="3">
    <source>
        <dbReference type="ARBA" id="ARBA00013017"/>
    </source>
</evidence>
<evidence type="ECO:0000256" key="5">
    <source>
        <dbReference type="ARBA" id="ARBA00022862"/>
    </source>
</evidence>
<evidence type="ECO:0000256" key="11">
    <source>
        <dbReference type="ARBA" id="ARBA00042639"/>
    </source>
</evidence>
<dbReference type="InterPro" id="IPR024706">
    <property type="entry name" value="Peroxiredoxin_AhpC-typ"/>
</dbReference>
<keyword evidence="8" id="KW-0676">Redox-active center</keyword>
<keyword evidence="4" id="KW-0575">Peroxidase</keyword>
<dbReference type="CDD" id="cd03017">
    <property type="entry name" value="PRX_BCP"/>
    <property type="match status" value="1"/>
</dbReference>
<dbReference type="Pfam" id="PF00578">
    <property type="entry name" value="AhpC-TSA"/>
    <property type="match status" value="1"/>
</dbReference>
<keyword evidence="5" id="KW-0049">Antioxidant</keyword>
<dbReference type="PANTHER" id="PTHR42801:SF4">
    <property type="entry name" value="AHPC_TSA FAMILY PROTEIN"/>
    <property type="match status" value="1"/>
</dbReference>
<evidence type="ECO:0000256" key="12">
    <source>
        <dbReference type="ARBA" id="ARBA00049091"/>
    </source>
</evidence>
<evidence type="ECO:0000256" key="8">
    <source>
        <dbReference type="ARBA" id="ARBA00023284"/>
    </source>
</evidence>
<dbReference type="PANTHER" id="PTHR42801">
    <property type="entry name" value="THIOREDOXIN-DEPENDENT PEROXIDE REDUCTASE"/>
    <property type="match status" value="1"/>
</dbReference>